<name>A0AA35RA21_GEOBA</name>
<feature type="compositionally biased region" description="Basic and acidic residues" evidence="5">
    <location>
        <begin position="274"/>
        <end position="283"/>
    </location>
</feature>
<keyword evidence="4" id="KW-0597">Phosphoprotein</keyword>
<keyword evidence="3" id="KW-0963">Cytoplasm</keyword>
<gene>
    <name evidence="6" type="ORF">GBAR_LOCUS5308</name>
</gene>
<sequence length="379" mass="41378">SVRACCLLADSAHLASPTTGHAQLGSRLLRIPRCRYRERERGPKEDMNFRNDPFFEEVAPPPVSLFPDMGLGGSSATRRQHHHHHDRSLALSPFGGMGMGPMMPFGPSPFSMMSGMMQNMDNMMRNMQSQAAAGGHSYSSSTTVMHYSSDGRGGQPHTYQATSSTRQGPGGVKETKKAVKDSQSGVQKMAVGHHIGDRAHVIERQVNAKTGEKAQNQEFINLDESEADEFGVEWKGKTHTLNHSSSLLHPSLGHSHRNHLAESRGLPSTSRPRSPVEGEGEARGRRRSRPVSLSAEDEETGLCHSTTTSTKKSPKMSRTKSPPHGHKPKPAHQNPHSHSSQLQTDLPPFRSEAPPTSSTETSRGRKKKGGKRTTFAADV</sequence>
<feature type="compositionally biased region" description="Basic residues" evidence="5">
    <location>
        <begin position="312"/>
        <end position="330"/>
    </location>
</feature>
<comment type="subcellular location">
    <subcellularLocation>
        <location evidence="1">Cytoplasm</location>
    </subcellularLocation>
</comment>
<comment type="caution">
    <text evidence="6">The sequence shown here is derived from an EMBL/GenBank/DDBJ whole genome shotgun (WGS) entry which is preliminary data.</text>
</comment>
<evidence type="ECO:0000313" key="6">
    <source>
        <dbReference type="EMBL" id="CAI8007625.1"/>
    </source>
</evidence>
<keyword evidence="7" id="KW-1185">Reference proteome</keyword>
<comment type="similarity">
    <text evidence="2">Belongs to the MLF family.</text>
</comment>
<feature type="compositionally biased region" description="Polar residues" evidence="5">
    <location>
        <begin position="137"/>
        <end position="146"/>
    </location>
</feature>
<feature type="compositionally biased region" description="Polar residues" evidence="5">
    <location>
        <begin position="334"/>
        <end position="344"/>
    </location>
</feature>
<dbReference type="Pfam" id="PF10248">
    <property type="entry name" value="Mlf1IP"/>
    <property type="match status" value="1"/>
</dbReference>
<evidence type="ECO:0000256" key="3">
    <source>
        <dbReference type="ARBA" id="ARBA00022490"/>
    </source>
</evidence>
<feature type="region of interest" description="Disordered" evidence="5">
    <location>
        <begin position="245"/>
        <end position="379"/>
    </location>
</feature>
<feature type="compositionally biased region" description="Low complexity" evidence="5">
    <location>
        <begin position="351"/>
        <end position="361"/>
    </location>
</feature>
<evidence type="ECO:0000256" key="2">
    <source>
        <dbReference type="ARBA" id="ARBA00008332"/>
    </source>
</evidence>
<dbReference type="InterPro" id="IPR019376">
    <property type="entry name" value="Myeloid_leukemia_factor"/>
</dbReference>
<dbReference type="PANTHER" id="PTHR13105">
    <property type="entry name" value="MYELOID LEUKEMIA FACTOR"/>
    <property type="match status" value="1"/>
</dbReference>
<accession>A0AA35RA21</accession>
<evidence type="ECO:0000256" key="1">
    <source>
        <dbReference type="ARBA" id="ARBA00004496"/>
    </source>
</evidence>
<feature type="compositionally biased region" description="Polar residues" evidence="5">
    <location>
        <begin position="157"/>
        <end position="167"/>
    </location>
</feature>
<dbReference type="EMBL" id="CASHTH010000795">
    <property type="protein sequence ID" value="CAI8007625.1"/>
    <property type="molecule type" value="Genomic_DNA"/>
</dbReference>
<evidence type="ECO:0000313" key="7">
    <source>
        <dbReference type="Proteomes" id="UP001174909"/>
    </source>
</evidence>
<protein>
    <submittedName>
        <fullName evidence="6">Myeloid leukemia factor 2</fullName>
    </submittedName>
</protein>
<reference evidence="6" key="1">
    <citation type="submission" date="2023-03" db="EMBL/GenBank/DDBJ databases">
        <authorList>
            <person name="Steffen K."/>
            <person name="Cardenas P."/>
        </authorList>
    </citation>
    <scope>NUCLEOTIDE SEQUENCE</scope>
</reference>
<dbReference type="GO" id="GO:0005737">
    <property type="term" value="C:cytoplasm"/>
    <property type="evidence" value="ECO:0007669"/>
    <property type="project" value="UniProtKB-SubCell"/>
</dbReference>
<organism evidence="6 7">
    <name type="scientific">Geodia barretti</name>
    <name type="common">Barrett's horny sponge</name>
    <dbReference type="NCBI Taxonomy" id="519541"/>
    <lineage>
        <taxon>Eukaryota</taxon>
        <taxon>Metazoa</taxon>
        <taxon>Porifera</taxon>
        <taxon>Demospongiae</taxon>
        <taxon>Heteroscleromorpha</taxon>
        <taxon>Tetractinellida</taxon>
        <taxon>Astrophorina</taxon>
        <taxon>Geodiidae</taxon>
        <taxon>Geodia</taxon>
    </lineage>
</organism>
<feature type="non-terminal residue" evidence="6">
    <location>
        <position position="1"/>
    </location>
</feature>
<evidence type="ECO:0000256" key="5">
    <source>
        <dbReference type="SAM" id="MobiDB-lite"/>
    </source>
</evidence>
<feature type="region of interest" description="Disordered" evidence="5">
    <location>
        <begin position="131"/>
        <end position="197"/>
    </location>
</feature>
<proteinExistence type="inferred from homology"/>
<dbReference type="AlphaFoldDB" id="A0AA35RA21"/>
<evidence type="ECO:0000256" key="4">
    <source>
        <dbReference type="ARBA" id="ARBA00022553"/>
    </source>
</evidence>
<dbReference type="Proteomes" id="UP001174909">
    <property type="component" value="Unassembled WGS sequence"/>
</dbReference>